<accession>A0A183Q6R5</accession>
<organism evidence="1 2">
    <name type="scientific">Schistosoma mattheei</name>
    <dbReference type="NCBI Taxonomy" id="31246"/>
    <lineage>
        <taxon>Eukaryota</taxon>
        <taxon>Metazoa</taxon>
        <taxon>Spiralia</taxon>
        <taxon>Lophotrochozoa</taxon>
        <taxon>Platyhelminthes</taxon>
        <taxon>Trematoda</taxon>
        <taxon>Digenea</taxon>
        <taxon>Strigeidida</taxon>
        <taxon>Schistosomatoidea</taxon>
        <taxon>Schistosomatidae</taxon>
        <taxon>Schistosoma</taxon>
    </lineage>
</organism>
<reference evidence="1 2" key="1">
    <citation type="submission" date="2018-11" db="EMBL/GenBank/DDBJ databases">
        <authorList>
            <consortium name="Pathogen Informatics"/>
        </authorList>
    </citation>
    <scope>NUCLEOTIDE SEQUENCE [LARGE SCALE GENOMIC DNA]</scope>
    <source>
        <strain>Denwood</strain>
        <strain evidence="2">Zambia</strain>
    </source>
</reference>
<keyword evidence="2" id="KW-1185">Reference proteome</keyword>
<proteinExistence type="predicted"/>
<dbReference type="AlphaFoldDB" id="A0A183Q6R5"/>
<dbReference type="EMBL" id="UZAL01050732">
    <property type="protein sequence ID" value="VDP86927.1"/>
    <property type="molecule type" value="Genomic_DNA"/>
</dbReference>
<evidence type="ECO:0000313" key="2">
    <source>
        <dbReference type="Proteomes" id="UP000269396"/>
    </source>
</evidence>
<dbReference type="Proteomes" id="UP000269396">
    <property type="component" value="Unassembled WGS sequence"/>
</dbReference>
<dbReference type="STRING" id="31246.A0A183Q6R5"/>
<name>A0A183Q6R5_9TREM</name>
<protein>
    <submittedName>
        <fullName evidence="1">Uncharacterized protein</fullName>
    </submittedName>
</protein>
<gene>
    <name evidence="1" type="ORF">SMTD_LOCUS22300</name>
</gene>
<sequence length="111" mass="13036">MRVENESVRVAFLRSDINLKEVIGVRLNIETHFFCFYLLAASMTHLFESMAGKSFIYRSNPCQKLNEKCDELLQLYRHKYGEQSVELLTDNFINRSILDPMKAYVQVSHIE</sequence>
<evidence type="ECO:0000313" key="1">
    <source>
        <dbReference type="EMBL" id="VDP86927.1"/>
    </source>
</evidence>